<evidence type="ECO:0000256" key="2">
    <source>
        <dbReference type="ARBA" id="ARBA00022580"/>
    </source>
</evidence>
<dbReference type="GO" id="GO:0006508">
    <property type="term" value="P:proteolysis"/>
    <property type="evidence" value="ECO:0007669"/>
    <property type="project" value="UniProtKB-KW"/>
</dbReference>
<dbReference type="GeneID" id="65099975"/>
<dbReference type="GO" id="GO:0008234">
    <property type="term" value="F:cysteine-type peptidase activity"/>
    <property type="evidence" value="ECO:0007669"/>
    <property type="project" value="UniProtKB-KW"/>
</dbReference>
<evidence type="ECO:0000256" key="1">
    <source>
        <dbReference type="ARBA" id="ARBA00022562"/>
    </source>
</evidence>
<keyword evidence="1" id="KW-1048">Host nucleus</keyword>
<feature type="coiled-coil region" evidence="13">
    <location>
        <begin position="1495"/>
        <end position="1522"/>
    </location>
</feature>
<keyword evidence="12" id="KW-1035">Host cytoplasm</keyword>
<evidence type="ECO:0000256" key="7">
    <source>
        <dbReference type="ARBA" id="ARBA00022786"/>
    </source>
</evidence>
<feature type="region of interest" description="Disordered" evidence="14">
    <location>
        <begin position="322"/>
        <end position="414"/>
    </location>
</feature>
<keyword evidence="13" id="KW-0175">Coiled coil</keyword>
<dbReference type="RefSeq" id="YP_010084954.1">
    <property type="nucleotide sequence ID" value="NC_055166.1"/>
</dbReference>
<dbReference type="Proteomes" id="UP000297205">
    <property type="component" value="Segment"/>
</dbReference>
<dbReference type="Pfam" id="PF04843">
    <property type="entry name" value="Herpes_teg_N"/>
    <property type="match status" value="1"/>
</dbReference>
<evidence type="ECO:0000256" key="11">
    <source>
        <dbReference type="ARBA" id="ARBA00022876"/>
    </source>
</evidence>
<keyword evidence="10" id="KW-0946">Virion</keyword>
<dbReference type="SUPFAM" id="SSF54001">
    <property type="entry name" value="Cysteine proteinases"/>
    <property type="match status" value="1"/>
</dbReference>
<evidence type="ECO:0000256" key="14">
    <source>
        <dbReference type="SAM" id="MobiDB-lite"/>
    </source>
</evidence>
<protein>
    <submittedName>
        <fullName evidence="16">Large tegument protein</fullName>
    </submittedName>
</protein>
<feature type="region of interest" description="Disordered" evidence="14">
    <location>
        <begin position="1174"/>
        <end position="1196"/>
    </location>
</feature>
<dbReference type="InterPro" id="IPR005210">
    <property type="entry name" value="Herpes_LT_deneddylase"/>
</dbReference>
<feature type="coiled-coil region" evidence="13">
    <location>
        <begin position="643"/>
        <end position="670"/>
    </location>
</feature>
<evidence type="ECO:0000256" key="4">
    <source>
        <dbReference type="ARBA" id="ARBA00022662"/>
    </source>
</evidence>
<feature type="region of interest" description="Disordered" evidence="14">
    <location>
        <begin position="265"/>
        <end position="308"/>
    </location>
</feature>
<dbReference type="GO" id="GO:0044423">
    <property type="term" value="C:virion component"/>
    <property type="evidence" value="ECO:0007669"/>
    <property type="project" value="UniProtKB-KW"/>
</dbReference>
<feature type="domain" description="Peptidase C76" evidence="15">
    <location>
        <begin position="17"/>
        <end position="233"/>
    </location>
</feature>
<evidence type="ECO:0000256" key="10">
    <source>
        <dbReference type="ARBA" id="ARBA00022844"/>
    </source>
</evidence>
<evidence type="ECO:0000259" key="15">
    <source>
        <dbReference type="PROSITE" id="PS51521"/>
    </source>
</evidence>
<dbReference type="InterPro" id="IPR006928">
    <property type="entry name" value="Herpes_teg_USP"/>
</dbReference>
<feature type="compositionally biased region" description="Low complexity" evidence="14">
    <location>
        <begin position="2514"/>
        <end position="2529"/>
    </location>
</feature>
<gene>
    <name evidence="16" type="primary">UL36</name>
</gene>
<dbReference type="EMBL" id="MF678601">
    <property type="protein sequence ID" value="ASW27070.1"/>
    <property type="molecule type" value="Genomic_DNA"/>
</dbReference>
<keyword evidence="6" id="KW-0677">Repeat</keyword>
<keyword evidence="5" id="KW-0645">Protease</keyword>
<keyword evidence="8" id="KW-0378">Hydrolase</keyword>
<reference evidence="16" key="1">
    <citation type="submission" date="2017-08" db="EMBL/GenBank/DDBJ databases">
        <title>Genome sequence of an alphaherpesvirus from a beluga whale (Delphinapterus leucas).</title>
        <authorList>
            <person name="Davison A.J."/>
            <person name="Nielsen O."/>
            <person name="Subramaniam K."/>
            <person name="Jacob J.M."/>
            <person name="Romero C.H."/>
            <person name="Burek-Huntington K.A."/>
            <person name="Waltzek T.B."/>
        </authorList>
    </citation>
    <scope>NUCLEOTIDE SEQUENCE [LARGE SCALE GENOMIC DNA]</scope>
    <source>
        <strain evidence="16">LN3131-1</strain>
    </source>
</reference>
<dbReference type="PROSITE" id="PS51521">
    <property type="entry name" value="HTUSP"/>
    <property type="match status" value="1"/>
</dbReference>
<proteinExistence type="predicted"/>
<dbReference type="Gene3D" id="3.90.70.120">
    <property type="match status" value="1"/>
</dbReference>
<dbReference type="GO" id="GO:0019784">
    <property type="term" value="F:deNEDDylase activity"/>
    <property type="evidence" value="ECO:0007669"/>
    <property type="project" value="InterPro"/>
</dbReference>
<evidence type="ECO:0000313" key="16">
    <source>
        <dbReference type="EMBL" id="ASW27070.1"/>
    </source>
</evidence>
<keyword evidence="9" id="KW-0788">Thiol protease</keyword>
<dbReference type="KEGG" id="vg:65099975"/>
<keyword evidence="7" id="KW-0833">Ubl conjugation pathway</keyword>
<evidence type="ECO:0000256" key="9">
    <source>
        <dbReference type="ARBA" id="ARBA00022807"/>
    </source>
</evidence>
<accession>A0A286MM44</accession>
<feature type="region of interest" description="Disordered" evidence="14">
    <location>
        <begin position="2398"/>
        <end position="2562"/>
    </location>
</feature>
<dbReference type="Pfam" id="PF03586">
    <property type="entry name" value="Herpes_UL36"/>
    <property type="match status" value="1"/>
</dbReference>
<feature type="compositionally biased region" description="Basic residues" evidence="14">
    <location>
        <begin position="325"/>
        <end position="338"/>
    </location>
</feature>
<evidence type="ECO:0000256" key="12">
    <source>
        <dbReference type="ARBA" id="ARBA00023200"/>
    </source>
</evidence>
<keyword evidence="17" id="KW-1185">Reference proteome</keyword>
<name>A0A286MM44_9ALPH</name>
<feature type="compositionally biased region" description="Basic residues" evidence="14">
    <location>
        <begin position="2463"/>
        <end position="2475"/>
    </location>
</feature>
<sequence>MARGSPRRDAAESVAVVAAGPRNQYAGDLGRGSGVSCLRSSLSFLRLVFTSGIGAAATPAGIDGALVEGQAWTAAAGTPPAMCPIVHLPNKITYRDSPEALCCVYSRVYGECGFYTEPGAGFLSTQVPAREFLEAVWRPHRTSYALVVIDAIGVAVFRDDDAVYVFDPHGYAATAEALVMRMRAEDLYPHLAARARADPESLWAAALVFFVSCRSGPDGPADIAPAVSVLYGVGETYLEDEPYVERSVAAVHPLALAPPATTAAVIGAPPPSPAAPDEGDPLGGGDAPMDVWAEAPGVAPEDPGGERPRYLTAARAAKAATLRRALGKRTSLPRRRRAIWTPATSAENVSARGPREEAGRPSVKYRRRSPPREDAGEGAGPPDPPDPPDPDPAAGGPEPGRARSPLALDVPADEDDVDATLARVARVDARIEDVRATLDRIHEHARLCALNAPWVAKPLARPQDRDPLEHAILLLFDRLLVFLVQNGTRTREDSPGAVRGLFAPLARALPVASPAGTFVLTTGMVLHGIPAYARLLDALRADPSHLGALIQAKLNMVAARVIRDTERFHAALSDAEAGPHGGPAEPPSGEYNALAARTLDSLSRFEGGLFSATLLRDGASLRERVSTLFVAARAEDARVRSANRSALRELEAVEDALREAGETLDAIRADDAVRFAGGEDAAPLEPPEARRRVARIREAAEELIRDAIADYFARGVRYSTQAILMDRYGGDRFRVAAAAVAHLERLAESLPRVDERLRGLRALEPLQGAELPRNAVAESRSARLLRGLLQEGRDLTSGQNLEAWSDLLREASLEGILEARDVEGALRDVAAINGRAERQSTLRGDVARFNVLSAAVEQAARDAEAAPDREDNLDTIARSAEEALRQARVLDGYDEAGLLPEETRQRVRLRGAEIELLLRATRQRALEARARRDEVHGRLGALLDPGEGFAALRAAPRALLDACALAGVEESELPRLLADAPPGLAATLRARAAELFDRYRGALSSPGGKAAPELAGLGLPFAVVFQRIFGYPVAHPAVVFFSDYSDRLVAAAAGLATPAEAEASLRDVARILRDADEALEALGPVPAEMGFVRELRRRYDARVEALRRAGALTAANADLLDAAAELAVAETRLRGPRAAGEAEDAAAAAASAETAARALAAARAAVGRFEALRTDAAPDPDPDAMEASHPRAEAPATPPLAVQKLLGEGRKSAALVLQRAAAVEGLLAAADAQRARLADARTEERWAADLQRALDRIETQSAFDAAELSRLLDVARARAFAARPLEKQAERALGAAAGRALLAVEAALDFNPYAPDNARLGAEPSLAPLRSIAWWPDYQASAPALAALFPGADLSRLALLHKISAGVLALAASGRGAPSHYDTVTCLGPDLLRIPALAKYVSFYRTGYPEFVELRERLGALRADVLQAAGSRPAEIARALEEVARVRDPRDAQRVLDDGVTLHLPSDALLRGAVSYLEKLDRAVFAGSAYEAYARDTVQRDLARAREAAREAAEDVADAKKRAVRLLTDVVLAERARERDDAAGLANLKNLLRVVPPPPSVAALLDRAASVDEIVTEAGLLLARVEATPELDVQALEWLGHARSVMDSHPLTARIDERGPMDAYADRLRELGELHDLWRQAHQQLLAAEAAWDAAWRDFEGARAAAGASREDYARAGRSLVGAQAATSVVAEIRGRAIYGRLPAKLVGATDAKFTARRAATDEYLAAARDTEEGLRALGALVAEIRTESRYERLVAHRRGLEERLARLPRWARAEAAPVGALLRLRLALYAEYARAFPAATLRGGRASPASPPGTDAGDAAAGDPYLRGRVAALLGDKHVIYTLREARSELDGLLPRAFLTEVGTPVAYTVCYPTVCEKLGVALCGEPGRAMRPPLDESGVLETATAAAVAVAHEVVALRLELERAAERGMETFSRFVRHGRADWDPADGRLAAAERYAALLATMLPQRFGAATLGALAFDADAREFRPRGAEPGRPAGGPARVLRLTPADALVAAASGVFAHLYNCVRLDLAQQHEYVMKTAGRVLAYALAERVAVDALDARDPRARPVPLAGPPGDPSEGGLFAIRPADWEQARAPAADPLALWRALPHEGVRAALRTVEEAVPGAALTAFTVLARMCIPADALAALWSVLATDSLGSRSLTYDRFVTARLDLPATVQAAVRAPPRTPGDDADDAVDGLYRPTGRSVTFTTVGQPPSDVRAVNAMDVVTCAILLGAPLVVAMEDANVFSEGSGLLMCVRLFDSRPGTDGARLGVAVSSDVASWGEKLLALDPSPIEDICLAAQLEHLSALIAAKPLAAAPPCLVTLDTRLDIARVLWPRPGGGAAGTVVHFVDDEAYADLPRLAAESDGDLLPPVDEADPLYSALITGGAGPTFADDETLYPMPPAFRHPPHDPFPFGARPPEDPGPGAPGIGPWAEWLDGDSDLGGAGAPAPPPAGPGQRRGRRRRSARRRRAAGDAEEGPAADAPGGDLESARGVADFSADPGPGRPLKSWPSRRSLPRAPSLSDLSDEAAELSYPSLPTSATSDSGDGYDSEGTVLSGGSRIATSNSMLRRRYVRGTGLSVLGTLIEACRRIALRLAQTRELLVENGAYVLSELFSIRLLIG</sequence>
<keyword evidence="3" id="KW-0945">Host-virus interaction</keyword>
<dbReference type="GO" id="GO:0039693">
    <property type="term" value="P:viral DNA genome replication"/>
    <property type="evidence" value="ECO:0007669"/>
    <property type="project" value="InterPro"/>
</dbReference>
<keyword evidence="11" id="KW-1127">Modulation of host ubiquitin pathway by viral deubiquitinase</keyword>
<evidence type="ECO:0000256" key="6">
    <source>
        <dbReference type="ARBA" id="ARBA00022737"/>
    </source>
</evidence>
<evidence type="ECO:0000256" key="13">
    <source>
        <dbReference type="SAM" id="Coils"/>
    </source>
</evidence>
<evidence type="ECO:0000313" key="17">
    <source>
        <dbReference type="Proteomes" id="UP000297205"/>
    </source>
</evidence>
<evidence type="ECO:0000256" key="5">
    <source>
        <dbReference type="ARBA" id="ARBA00022670"/>
    </source>
</evidence>
<feature type="compositionally biased region" description="Pro residues" evidence="14">
    <location>
        <begin position="381"/>
        <end position="391"/>
    </location>
</feature>
<dbReference type="InterPro" id="IPR038765">
    <property type="entry name" value="Papain-like_cys_pep_sf"/>
</dbReference>
<dbReference type="GO" id="GO:0039648">
    <property type="term" value="P:symbiont-mediated perturbation of host ubiquitin-like protein modification"/>
    <property type="evidence" value="ECO:0007669"/>
    <property type="project" value="UniProtKB-KW"/>
</dbReference>
<keyword evidence="2" id="KW-0920">Virion tegument</keyword>
<evidence type="ECO:0000256" key="8">
    <source>
        <dbReference type="ARBA" id="ARBA00022801"/>
    </source>
</evidence>
<feature type="compositionally biased region" description="Polar residues" evidence="14">
    <location>
        <begin position="2541"/>
        <end position="2550"/>
    </location>
</feature>
<evidence type="ECO:0000256" key="3">
    <source>
        <dbReference type="ARBA" id="ARBA00022581"/>
    </source>
</evidence>
<organism evidence="16">
    <name type="scientific">Beluga whale alphaherpesvirus 1</name>
    <dbReference type="NCBI Taxonomy" id="1434720"/>
    <lineage>
        <taxon>Viruses</taxon>
        <taxon>Duplodnaviria</taxon>
        <taxon>Heunggongvirae</taxon>
        <taxon>Peploviricota</taxon>
        <taxon>Herviviricetes</taxon>
        <taxon>Herpesvirales</taxon>
        <taxon>Orthoherpesviridae</taxon>
        <taxon>Alphaherpesvirinae</taxon>
        <taxon>Varicellovirus</taxon>
        <taxon>Varicellovirus monodontidalpha1</taxon>
        <taxon>Monodontid alphaherpesvirus 1</taxon>
    </lineage>
</organism>
<keyword evidence="4" id="KW-1130">Modulation of host ubiquitin pathway by virus</keyword>